<proteinExistence type="predicted"/>
<protein>
    <submittedName>
        <fullName evidence="1">Uncharacterized protein</fullName>
    </submittedName>
</protein>
<organism evidence="1 2">
    <name type="scientific">Halorubrum distributum</name>
    <dbReference type="NCBI Taxonomy" id="29283"/>
    <lineage>
        <taxon>Archaea</taxon>
        <taxon>Methanobacteriati</taxon>
        <taxon>Methanobacteriota</taxon>
        <taxon>Stenosarchaea group</taxon>
        <taxon>Halobacteria</taxon>
        <taxon>Halobacteriales</taxon>
        <taxon>Haloferacaceae</taxon>
        <taxon>Halorubrum</taxon>
        <taxon>Halorubrum distributum group</taxon>
    </lineage>
</organism>
<comment type="caution">
    <text evidence="1">The sequence shown here is derived from an EMBL/GenBank/DDBJ whole genome shotgun (WGS) entry which is preliminary data.</text>
</comment>
<evidence type="ECO:0000313" key="1">
    <source>
        <dbReference type="EMBL" id="MYL16823.1"/>
    </source>
</evidence>
<dbReference type="AlphaFoldDB" id="A0A6B1IDK8"/>
<gene>
    <name evidence="1" type="ORF">GLW36_09225</name>
</gene>
<accession>A0A6B1IDK8</accession>
<name>A0A6B1IDK8_9EURY</name>
<dbReference type="Proteomes" id="UP000460194">
    <property type="component" value="Unassembled WGS sequence"/>
</dbReference>
<sequence>MNQTKILILVLVIVASTGLVFGTFGFTSISAERGVSVQVVDDQHAFVGYQSGDLTVRDGETINLVTVTNQFPNTIDVTDVIIKDGNFTINDLTTPNGISPGSSDMIRGTVDCIPNKTQEIELTVTLTGGGVTAQIRGDTETRDFTITCAAPDQ</sequence>
<reference evidence="1 2" key="1">
    <citation type="submission" date="2019-11" db="EMBL/GenBank/DDBJ databases">
        <title>Genome sequences of 17 halophilic strains isolated from different environments.</title>
        <authorList>
            <person name="Furrow R.E."/>
        </authorList>
    </citation>
    <scope>NUCLEOTIDE SEQUENCE [LARGE SCALE GENOMIC DNA]</scope>
    <source>
        <strain evidence="1 2">22517_05_Cabo</strain>
    </source>
</reference>
<dbReference type="EMBL" id="WMEO01000012">
    <property type="protein sequence ID" value="MYL16823.1"/>
    <property type="molecule type" value="Genomic_DNA"/>
</dbReference>
<dbReference type="RefSeq" id="WP_159369083.1">
    <property type="nucleotide sequence ID" value="NZ_WMEO01000012.1"/>
</dbReference>
<evidence type="ECO:0000313" key="2">
    <source>
        <dbReference type="Proteomes" id="UP000460194"/>
    </source>
</evidence>